<dbReference type="FunFam" id="1.10.10.10:FF:000001">
    <property type="entry name" value="LysR family transcriptional regulator"/>
    <property type="match status" value="1"/>
</dbReference>
<organism evidence="6 7">
    <name type="scientific">Aquamicrobium lusatiense</name>
    <dbReference type="NCBI Taxonomy" id="89772"/>
    <lineage>
        <taxon>Bacteria</taxon>
        <taxon>Pseudomonadati</taxon>
        <taxon>Pseudomonadota</taxon>
        <taxon>Alphaproteobacteria</taxon>
        <taxon>Hyphomicrobiales</taxon>
        <taxon>Phyllobacteriaceae</taxon>
        <taxon>Aquamicrobium</taxon>
    </lineage>
</organism>
<dbReference type="InterPro" id="IPR036388">
    <property type="entry name" value="WH-like_DNA-bd_sf"/>
</dbReference>
<dbReference type="InterPro" id="IPR005119">
    <property type="entry name" value="LysR_subst-bd"/>
</dbReference>
<dbReference type="CDD" id="cd08440">
    <property type="entry name" value="PBP2_LTTR_like_4"/>
    <property type="match status" value="1"/>
</dbReference>
<keyword evidence="2" id="KW-0805">Transcription regulation</keyword>
<accession>A0A7W9VXT8</accession>
<evidence type="ECO:0000313" key="7">
    <source>
        <dbReference type="Proteomes" id="UP000533306"/>
    </source>
</evidence>
<dbReference type="EMBL" id="JACHEU010000009">
    <property type="protein sequence ID" value="MBB6014715.1"/>
    <property type="molecule type" value="Genomic_DNA"/>
</dbReference>
<dbReference type="GO" id="GO:0003677">
    <property type="term" value="F:DNA binding"/>
    <property type="evidence" value="ECO:0007669"/>
    <property type="project" value="UniProtKB-KW"/>
</dbReference>
<dbReference type="RefSeq" id="WP_210307509.1">
    <property type="nucleotide sequence ID" value="NZ_JACHEU010000009.1"/>
</dbReference>
<dbReference type="GO" id="GO:0005829">
    <property type="term" value="C:cytosol"/>
    <property type="evidence" value="ECO:0007669"/>
    <property type="project" value="TreeGrafter"/>
</dbReference>
<evidence type="ECO:0000256" key="1">
    <source>
        <dbReference type="ARBA" id="ARBA00009437"/>
    </source>
</evidence>
<proteinExistence type="inferred from homology"/>
<sequence length="317" mass="35752">MKIRADYTDFSMNFSHRDLALFLAVAEEHSFTRAALKCNLSQSALSSRIKQMEDELKATLFDRTTRSVELTSEGRIFEEMARRLYNDFTEVLENFRDYAERRKGWVRVAALPSVCAAWLPSLIAEFRSRYPGIQFFLTDGLSETCLEMVKTGQADMAITSATGHEDDLQAMMLGTDFFHVVCPIGHPLLDKEDITVEDLASYPFIHVSRHSSVRQHVEAALGPVAMDARIEVQYMGTIAGLVEAGIGITIVPALSLWQFRRPQLGSRRLTIPRLARPLHLLKRRGHSLSAAAKAFYDLLLHERSSFEYIAHEGGAEE</sequence>
<dbReference type="SUPFAM" id="SSF53850">
    <property type="entry name" value="Periplasmic binding protein-like II"/>
    <property type="match status" value="1"/>
</dbReference>
<comment type="caution">
    <text evidence="6">The sequence shown here is derived from an EMBL/GenBank/DDBJ whole genome shotgun (WGS) entry which is preliminary data.</text>
</comment>
<protein>
    <submittedName>
        <fullName evidence="6">DNA-binding transcriptional LysR family regulator</fullName>
    </submittedName>
</protein>
<dbReference type="PANTHER" id="PTHR30419:SF8">
    <property type="entry name" value="NITROGEN ASSIMILATION TRANSCRIPTIONAL ACTIVATOR-RELATED"/>
    <property type="match status" value="1"/>
</dbReference>
<dbReference type="Pfam" id="PF03466">
    <property type="entry name" value="LysR_substrate"/>
    <property type="match status" value="1"/>
</dbReference>
<keyword evidence="4" id="KW-0804">Transcription</keyword>
<comment type="similarity">
    <text evidence="1">Belongs to the LysR transcriptional regulatory family.</text>
</comment>
<reference evidence="6 7" key="1">
    <citation type="submission" date="2020-08" db="EMBL/GenBank/DDBJ databases">
        <title>Genomic Encyclopedia of Type Strains, Phase IV (KMG-IV): sequencing the most valuable type-strain genomes for metagenomic binning, comparative biology and taxonomic classification.</title>
        <authorList>
            <person name="Goeker M."/>
        </authorList>
    </citation>
    <scope>NUCLEOTIDE SEQUENCE [LARGE SCALE GENOMIC DNA]</scope>
    <source>
        <strain evidence="6 7">DSM 11099</strain>
    </source>
</reference>
<gene>
    <name evidence="6" type="ORF">HNR59_004111</name>
</gene>
<dbReference type="PANTHER" id="PTHR30419">
    <property type="entry name" value="HTH-TYPE TRANSCRIPTIONAL REGULATOR YBHD"/>
    <property type="match status" value="1"/>
</dbReference>
<keyword evidence="7" id="KW-1185">Reference proteome</keyword>
<dbReference type="Gene3D" id="1.10.10.10">
    <property type="entry name" value="Winged helix-like DNA-binding domain superfamily/Winged helix DNA-binding domain"/>
    <property type="match status" value="1"/>
</dbReference>
<dbReference type="InterPro" id="IPR000847">
    <property type="entry name" value="LysR_HTH_N"/>
</dbReference>
<dbReference type="AlphaFoldDB" id="A0A7W9VXT8"/>
<name>A0A7W9VXT8_9HYPH</name>
<evidence type="ECO:0000259" key="5">
    <source>
        <dbReference type="PROSITE" id="PS50931"/>
    </source>
</evidence>
<dbReference type="Pfam" id="PF00126">
    <property type="entry name" value="HTH_1"/>
    <property type="match status" value="1"/>
</dbReference>
<dbReference type="InterPro" id="IPR036390">
    <property type="entry name" value="WH_DNA-bd_sf"/>
</dbReference>
<feature type="domain" description="HTH lysR-type" evidence="5">
    <location>
        <begin position="17"/>
        <end position="71"/>
    </location>
</feature>
<evidence type="ECO:0000256" key="2">
    <source>
        <dbReference type="ARBA" id="ARBA00023015"/>
    </source>
</evidence>
<evidence type="ECO:0000313" key="6">
    <source>
        <dbReference type="EMBL" id="MBB6014715.1"/>
    </source>
</evidence>
<dbReference type="Gene3D" id="3.40.190.290">
    <property type="match status" value="1"/>
</dbReference>
<dbReference type="GO" id="GO:0003700">
    <property type="term" value="F:DNA-binding transcription factor activity"/>
    <property type="evidence" value="ECO:0007669"/>
    <property type="project" value="InterPro"/>
</dbReference>
<dbReference type="Proteomes" id="UP000533306">
    <property type="component" value="Unassembled WGS sequence"/>
</dbReference>
<dbReference type="SUPFAM" id="SSF46785">
    <property type="entry name" value="Winged helix' DNA-binding domain"/>
    <property type="match status" value="1"/>
</dbReference>
<dbReference type="PRINTS" id="PR00039">
    <property type="entry name" value="HTHLYSR"/>
</dbReference>
<keyword evidence="3 6" id="KW-0238">DNA-binding</keyword>
<dbReference type="PROSITE" id="PS50931">
    <property type="entry name" value="HTH_LYSR"/>
    <property type="match status" value="1"/>
</dbReference>
<evidence type="ECO:0000256" key="4">
    <source>
        <dbReference type="ARBA" id="ARBA00023163"/>
    </source>
</evidence>
<dbReference type="InterPro" id="IPR050950">
    <property type="entry name" value="HTH-type_LysR_regulators"/>
</dbReference>
<evidence type="ECO:0000256" key="3">
    <source>
        <dbReference type="ARBA" id="ARBA00023125"/>
    </source>
</evidence>